<evidence type="ECO:0000259" key="7">
    <source>
        <dbReference type="Pfam" id="PF08281"/>
    </source>
</evidence>
<evidence type="ECO:0000256" key="1">
    <source>
        <dbReference type="ARBA" id="ARBA00010641"/>
    </source>
</evidence>
<keyword evidence="3" id="KW-0731">Sigma factor</keyword>
<keyword evidence="5" id="KW-0804">Transcription</keyword>
<dbReference type="SUPFAM" id="SSF88946">
    <property type="entry name" value="Sigma2 domain of RNA polymerase sigma factors"/>
    <property type="match status" value="1"/>
</dbReference>
<dbReference type="InterPro" id="IPR036388">
    <property type="entry name" value="WH-like_DNA-bd_sf"/>
</dbReference>
<dbReference type="GO" id="GO:0003677">
    <property type="term" value="F:DNA binding"/>
    <property type="evidence" value="ECO:0007669"/>
    <property type="project" value="UniProtKB-KW"/>
</dbReference>
<feature type="domain" description="RNA polymerase sigma factor 70 region 4 type 2" evidence="7">
    <location>
        <begin position="130"/>
        <end position="181"/>
    </location>
</feature>
<dbReference type="Pfam" id="PF08281">
    <property type="entry name" value="Sigma70_r4_2"/>
    <property type="match status" value="1"/>
</dbReference>
<evidence type="ECO:0000256" key="2">
    <source>
        <dbReference type="ARBA" id="ARBA00023015"/>
    </source>
</evidence>
<keyword evidence="4" id="KW-0238">DNA-binding</keyword>
<accession>A0A521E1T4</accession>
<evidence type="ECO:0000256" key="4">
    <source>
        <dbReference type="ARBA" id="ARBA00023125"/>
    </source>
</evidence>
<keyword evidence="2" id="KW-0805">Transcription regulation</keyword>
<evidence type="ECO:0000259" key="6">
    <source>
        <dbReference type="Pfam" id="PF04542"/>
    </source>
</evidence>
<feature type="domain" description="RNA polymerase sigma-70 region 2" evidence="6">
    <location>
        <begin position="24"/>
        <end position="91"/>
    </location>
</feature>
<keyword evidence="9" id="KW-1185">Reference proteome</keyword>
<dbReference type="PANTHER" id="PTHR43133:SF8">
    <property type="entry name" value="RNA POLYMERASE SIGMA FACTOR HI_1459-RELATED"/>
    <property type="match status" value="1"/>
</dbReference>
<dbReference type="Proteomes" id="UP000319040">
    <property type="component" value="Unassembled WGS sequence"/>
</dbReference>
<dbReference type="Gene3D" id="1.10.1740.10">
    <property type="match status" value="1"/>
</dbReference>
<protein>
    <submittedName>
        <fullName evidence="8">RNA polymerase sigma-70 factor, ECF subfamily</fullName>
    </submittedName>
</protein>
<name>A0A521E1T4_SACCC</name>
<dbReference type="PANTHER" id="PTHR43133">
    <property type="entry name" value="RNA POLYMERASE ECF-TYPE SIGMA FACTO"/>
    <property type="match status" value="1"/>
</dbReference>
<dbReference type="InterPro" id="IPR013249">
    <property type="entry name" value="RNA_pol_sigma70_r4_t2"/>
</dbReference>
<evidence type="ECO:0000313" key="8">
    <source>
        <dbReference type="EMBL" id="SMO77937.1"/>
    </source>
</evidence>
<dbReference type="InterPro" id="IPR014284">
    <property type="entry name" value="RNA_pol_sigma-70_dom"/>
</dbReference>
<comment type="similarity">
    <text evidence="1">Belongs to the sigma-70 factor family. ECF subfamily.</text>
</comment>
<dbReference type="GO" id="GO:0006352">
    <property type="term" value="P:DNA-templated transcription initiation"/>
    <property type="evidence" value="ECO:0007669"/>
    <property type="project" value="InterPro"/>
</dbReference>
<evidence type="ECO:0000256" key="3">
    <source>
        <dbReference type="ARBA" id="ARBA00023082"/>
    </source>
</evidence>
<evidence type="ECO:0000256" key="5">
    <source>
        <dbReference type="ARBA" id="ARBA00023163"/>
    </source>
</evidence>
<evidence type="ECO:0000313" key="9">
    <source>
        <dbReference type="Proteomes" id="UP000319040"/>
    </source>
</evidence>
<dbReference type="SUPFAM" id="SSF88659">
    <property type="entry name" value="Sigma3 and sigma4 domains of RNA polymerase sigma factors"/>
    <property type="match status" value="1"/>
</dbReference>
<dbReference type="InterPro" id="IPR039425">
    <property type="entry name" value="RNA_pol_sigma-70-like"/>
</dbReference>
<dbReference type="InterPro" id="IPR013325">
    <property type="entry name" value="RNA_pol_sigma_r2"/>
</dbReference>
<organism evidence="8 9">
    <name type="scientific">Saccharicrinis carchari</name>
    <dbReference type="NCBI Taxonomy" id="1168039"/>
    <lineage>
        <taxon>Bacteria</taxon>
        <taxon>Pseudomonadati</taxon>
        <taxon>Bacteroidota</taxon>
        <taxon>Bacteroidia</taxon>
        <taxon>Marinilabiliales</taxon>
        <taxon>Marinilabiliaceae</taxon>
        <taxon>Saccharicrinis</taxon>
    </lineage>
</organism>
<sequence>MVQQHEQDIVDRIIAGDMRAFELLVNNFKERVINICFSYTNNLTDAEDISQEVFIELFKSLKKFKGDAALSTWIFKIASNKSLDHIRKQNRIKRGAGLTTYMEDLKNNDWADGNKAVADSKLIDKQRKEWLYYGLSKLPKRQNEAFVLTQIEGMDQQAVSQIMGTSVKSIEALVARGRKKLKSVLAKQIKEYL</sequence>
<dbReference type="InterPro" id="IPR013324">
    <property type="entry name" value="RNA_pol_sigma_r3/r4-like"/>
</dbReference>
<reference evidence="8 9" key="1">
    <citation type="submission" date="2017-05" db="EMBL/GenBank/DDBJ databases">
        <authorList>
            <person name="Varghese N."/>
            <person name="Submissions S."/>
        </authorList>
    </citation>
    <scope>NUCLEOTIDE SEQUENCE [LARGE SCALE GENOMIC DNA]</scope>
    <source>
        <strain evidence="8 9">DSM 27040</strain>
    </source>
</reference>
<dbReference type="OrthoDB" id="1027298at2"/>
<dbReference type="RefSeq" id="WP_142534007.1">
    <property type="nucleotide sequence ID" value="NZ_FXTB01000007.1"/>
</dbReference>
<dbReference type="GO" id="GO:0016987">
    <property type="term" value="F:sigma factor activity"/>
    <property type="evidence" value="ECO:0007669"/>
    <property type="project" value="UniProtKB-KW"/>
</dbReference>
<dbReference type="EMBL" id="FXTB01000007">
    <property type="protein sequence ID" value="SMO77937.1"/>
    <property type="molecule type" value="Genomic_DNA"/>
</dbReference>
<dbReference type="Gene3D" id="1.10.10.10">
    <property type="entry name" value="Winged helix-like DNA-binding domain superfamily/Winged helix DNA-binding domain"/>
    <property type="match status" value="1"/>
</dbReference>
<dbReference type="AlphaFoldDB" id="A0A521E1T4"/>
<dbReference type="InterPro" id="IPR007627">
    <property type="entry name" value="RNA_pol_sigma70_r2"/>
</dbReference>
<proteinExistence type="inferred from homology"/>
<dbReference type="CDD" id="cd06171">
    <property type="entry name" value="Sigma70_r4"/>
    <property type="match status" value="1"/>
</dbReference>
<gene>
    <name evidence="8" type="ORF">SAMN06265379_107128</name>
</gene>
<dbReference type="NCBIfam" id="TIGR02937">
    <property type="entry name" value="sigma70-ECF"/>
    <property type="match status" value="1"/>
</dbReference>
<dbReference type="Pfam" id="PF04542">
    <property type="entry name" value="Sigma70_r2"/>
    <property type="match status" value="1"/>
</dbReference>